<evidence type="ECO:0000259" key="1">
    <source>
        <dbReference type="Pfam" id="PF07883"/>
    </source>
</evidence>
<evidence type="ECO:0000313" key="3">
    <source>
        <dbReference type="Proteomes" id="UP000267223"/>
    </source>
</evidence>
<dbReference type="Proteomes" id="UP000267223">
    <property type="component" value="Unassembled WGS sequence"/>
</dbReference>
<dbReference type="Pfam" id="PF07883">
    <property type="entry name" value="Cupin_2"/>
    <property type="match status" value="1"/>
</dbReference>
<dbReference type="PANTHER" id="PTHR36440">
    <property type="entry name" value="PUTATIVE (AFU_ORTHOLOGUE AFUA_8G07350)-RELATED"/>
    <property type="match status" value="1"/>
</dbReference>
<reference evidence="2 3" key="1">
    <citation type="submission" date="2018-11" db="EMBL/GenBank/DDBJ databases">
        <title>Draft genome sequence of Ferruginibacter sp. BO-59.</title>
        <authorList>
            <person name="Im W.T."/>
        </authorList>
    </citation>
    <scope>NUCLEOTIDE SEQUENCE [LARGE SCALE GENOMIC DNA]</scope>
    <source>
        <strain evidence="2 3">BO-59</strain>
    </source>
</reference>
<dbReference type="AlphaFoldDB" id="A0A3M9NCS3"/>
<dbReference type="InterPro" id="IPR013096">
    <property type="entry name" value="Cupin_2"/>
</dbReference>
<dbReference type="PANTHER" id="PTHR36440:SF1">
    <property type="entry name" value="PUTATIVE (AFU_ORTHOLOGUE AFUA_8G07350)-RELATED"/>
    <property type="match status" value="1"/>
</dbReference>
<comment type="caution">
    <text evidence="2">The sequence shown here is derived from an EMBL/GenBank/DDBJ whole genome shotgun (WGS) entry which is preliminary data.</text>
</comment>
<proteinExistence type="predicted"/>
<keyword evidence="3" id="KW-1185">Reference proteome</keyword>
<evidence type="ECO:0000313" key="2">
    <source>
        <dbReference type="EMBL" id="RNI35610.1"/>
    </source>
</evidence>
<dbReference type="InterPro" id="IPR014710">
    <property type="entry name" value="RmlC-like_jellyroll"/>
</dbReference>
<name>A0A3M9NCS3_9BACT</name>
<protein>
    <submittedName>
        <fullName evidence="2">Cupin domain-containing protein</fullName>
    </submittedName>
</protein>
<sequence>MRTEKGFKVASGEARFGTHYKMKGVTVNTLDIKISGKDTGNHLAVFEQIGQTPNGGPPLHIHPDQDEWFFVAEGEYLFQCGDDKFHLKAGDTIFLPRNIPHAFVQITEKARTIVSYMPSGKIEEFFAVTDKWNSPPSKEEIAKVFADHRMKIVGEPLKAN</sequence>
<dbReference type="EMBL" id="RJJR01000009">
    <property type="protein sequence ID" value="RNI35610.1"/>
    <property type="molecule type" value="Genomic_DNA"/>
</dbReference>
<dbReference type="InterPro" id="IPR053146">
    <property type="entry name" value="QDO-like"/>
</dbReference>
<accession>A0A3M9NCS3</accession>
<dbReference type="Gene3D" id="2.60.120.10">
    <property type="entry name" value="Jelly Rolls"/>
    <property type="match status" value="1"/>
</dbReference>
<dbReference type="RefSeq" id="WP_123120890.1">
    <property type="nucleotide sequence ID" value="NZ_RJJR01000009.1"/>
</dbReference>
<feature type="domain" description="Cupin type-2" evidence="1">
    <location>
        <begin position="53"/>
        <end position="110"/>
    </location>
</feature>
<dbReference type="InterPro" id="IPR011051">
    <property type="entry name" value="RmlC_Cupin_sf"/>
</dbReference>
<dbReference type="SUPFAM" id="SSF51182">
    <property type="entry name" value="RmlC-like cupins"/>
    <property type="match status" value="1"/>
</dbReference>
<dbReference type="OrthoDB" id="1423961at2"/>
<organism evidence="2 3">
    <name type="scientific">Hanamia caeni</name>
    <dbReference type="NCBI Taxonomy" id="2294116"/>
    <lineage>
        <taxon>Bacteria</taxon>
        <taxon>Pseudomonadati</taxon>
        <taxon>Bacteroidota</taxon>
        <taxon>Chitinophagia</taxon>
        <taxon>Chitinophagales</taxon>
        <taxon>Chitinophagaceae</taxon>
        <taxon>Hanamia</taxon>
    </lineage>
</organism>
<gene>
    <name evidence="2" type="ORF">EFY79_11610</name>
</gene>